<protein>
    <submittedName>
        <fullName evidence="3">Factor associated with metabolism and energy isoform X1</fullName>
    </submittedName>
</protein>
<dbReference type="PANTHER" id="PTHR16065:SF2">
    <property type="entry name" value="COILED-COIL DOMAIN CONTAINING 198"/>
    <property type="match status" value="1"/>
</dbReference>
<dbReference type="PANTHER" id="PTHR16065">
    <property type="entry name" value="COILED-COIL DOMAIN CONTAINING 198"/>
    <property type="match status" value="1"/>
</dbReference>
<dbReference type="OrthoDB" id="6344011at2759"/>
<dbReference type="Pfam" id="PF15398">
    <property type="entry name" value="DUF4619"/>
    <property type="match status" value="1"/>
</dbReference>
<dbReference type="Proteomes" id="UP001652642">
    <property type="component" value="Chromosome 1"/>
</dbReference>
<name>A0A6J0VEG1_9SAUR</name>
<feature type="region of interest" description="Disordered" evidence="1">
    <location>
        <begin position="246"/>
        <end position="269"/>
    </location>
</feature>
<dbReference type="CTD" id="55195"/>
<gene>
    <name evidence="3" type="primary">CCDC198</name>
</gene>
<dbReference type="InterPro" id="IPR029235">
    <property type="entry name" value="FAME"/>
</dbReference>
<dbReference type="RefSeq" id="XP_020670613.2">
    <property type="nucleotide sequence ID" value="XM_020814954.2"/>
</dbReference>
<sequence>MGLNASKTRRNVTKVAPMPNREEGPPGCVAVYTFHSPLRETGPNSFASRMGRKPVLERHLPPLRETQHGRYPTEPRTVPPDLTTPGGETSIIKQHPPRRLQKLEPFILAKDVLPDKYWSLQGGVTGHKAKELEKGGPAVTHPRARRQYLLQMKMLEIRKEAELKRRLQEEARFNQPQTRDLNIPRTLGCLQGDHGSDDEDLLGVAEDHQALNRNHADLRSRGHFKEHEPFESHLGQQGKVEAWLLSQQSRRESSSDESSTDSDIWEYPRRKPALVRTKTERITLFDGFFDQEL</sequence>
<reference evidence="3" key="2">
    <citation type="submission" date="2025-08" db="UniProtKB">
        <authorList>
            <consortium name="RefSeq"/>
        </authorList>
    </citation>
    <scope>IDENTIFICATION</scope>
</reference>
<organism evidence="2 3">
    <name type="scientific">Pogona vitticeps</name>
    <name type="common">central bearded dragon</name>
    <dbReference type="NCBI Taxonomy" id="103695"/>
    <lineage>
        <taxon>Eukaryota</taxon>
        <taxon>Metazoa</taxon>
        <taxon>Chordata</taxon>
        <taxon>Craniata</taxon>
        <taxon>Vertebrata</taxon>
        <taxon>Euteleostomi</taxon>
        <taxon>Lepidosauria</taxon>
        <taxon>Squamata</taxon>
        <taxon>Bifurcata</taxon>
        <taxon>Unidentata</taxon>
        <taxon>Episquamata</taxon>
        <taxon>Toxicofera</taxon>
        <taxon>Iguania</taxon>
        <taxon>Acrodonta</taxon>
        <taxon>Agamidae</taxon>
        <taxon>Amphibolurinae</taxon>
        <taxon>Pogona</taxon>
    </lineage>
</organism>
<keyword evidence="2" id="KW-1185">Reference proteome</keyword>
<dbReference type="KEGG" id="pvt:110091011"/>
<evidence type="ECO:0000313" key="3">
    <source>
        <dbReference type="RefSeq" id="XP_020670613.2"/>
    </source>
</evidence>
<feature type="region of interest" description="Disordered" evidence="1">
    <location>
        <begin position="42"/>
        <end position="92"/>
    </location>
</feature>
<feature type="compositionally biased region" description="Basic and acidic residues" evidence="1">
    <location>
        <begin position="54"/>
        <end position="73"/>
    </location>
</feature>
<evidence type="ECO:0000313" key="2">
    <source>
        <dbReference type="Proteomes" id="UP001652642"/>
    </source>
</evidence>
<dbReference type="AlphaFoldDB" id="A0A6J0VEG1"/>
<evidence type="ECO:0000256" key="1">
    <source>
        <dbReference type="SAM" id="MobiDB-lite"/>
    </source>
</evidence>
<reference evidence="2" key="1">
    <citation type="submission" date="2025-05" db="UniProtKB">
        <authorList>
            <consortium name="RefSeq"/>
        </authorList>
    </citation>
    <scope>NUCLEOTIDE SEQUENCE [LARGE SCALE GENOMIC DNA]</scope>
</reference>
<dbReference type="InParanoid" id="A0A6J0VEG1"/>
<feature type="region of interest" description="Disordered" evidence="1">
    <location>
        <begin position="1"/>
        <end position="22"/>
    </location>
</feature>
<accession>A0A6J0VEG1</accession>
<proteinExistence type="predicted"/>
<dbReference type="GeneID" id="110091011"/>